<evidence type="ECO:0000313" key="2">
    <source>
        <dbReference type="Proteomes" id="UP000499080"/>
    </source>
</evidence>
<dbReference type="Proteomes" id="UP000499080">
    <property type="component" value="Unassembled WGS sequence"/>
</dbReference>
<dbReference type="EMBL" id="BGPR01040586">
    <property type="protein sequence ID" value="GBO16732.1"/>
    <property type="molecule type" value="Genomic_DNA"/>
</dbReference>
<keyword evidence="2" id="KW-1185">Reference proteome</keyword>
<accession>A0A4Y2UWT4</accession>
<comment type="caution">
    <text evidence="1">The sequence shown here is derived from an EMBL/GenBank/DDBJ whole genome shotgun (WGS) entry which is preliminary data.</text>
</comment>
<organism evidence="1 2">
    <name type="scientific">Araneus ventricosus</name>
    <name type="common">Orbweaver spider</name>
    <name type="synonym">Epeira ventricosa</name>
    <dbReference type="NCBI Taxonomy" id="182803"/>
    <lineage>
        <taxon>Eukaryota</taxon>
        <taxon>Metazoa</taxon>
        <taxon>Ecdysozoa</taxon>
        <taxon>Arthropoda</taxon>
        <taxon>Chelicerata</taxon>
        <taxon>Arachnida</taxon>
        <taxon>Araneae</taxon>
        <taxon>Araneomorphae</taxon>
        <taxon>Entelegynae</taxon>
        <taxon>Araneoidea</taxon>
        <taxon>Araneidae</taxon>
        <taxon>Araneus</taxon>
    </lineage>
</organism>
<proteinExistence type="predicted"/>
<protein>
    <submittedName>
        <fullName evidence="1">Uncharacterized protein</fullName>
    </submittedName>
</protein>
<gene>
    <name evidence="1" type="ORF">AVEN_74910_1</name>
</gene>
<name>A0A4Y2UWT4_ARAVE</name>
<reference evidence="1 2" key="1">
    <citation type="journal article" date="2019" name="Sci. Rep.">
        <title>Orb-weaving spider Araneus ventricosus genome elucidates the spidroin gene catalogue.</title>
        <authorList>
            <person name="Kono N."/>
            <person name="Nakamura H."/>
            <person name="Ohtoshi R."/>
            <person name="Moran D.A.P."/>
            <person name="Shinohara A."/>
            <person name="Yoshida Y."/>
            <person name="Fujiwara M."/>
            <person name="Mori M."/>
            <person name="Tomita M."/>
            <person name="Arakawa K."/>
        </authorList>
    </citation>
    <scope>NUCLEOTIDE SEQUENCE [LARGE SCALE GENOMIC DNA]</scope>
</reference>
<feature type="non-terminal residue" evidence="1">
    <location>
        <position position="1"/>
    </location>
</feature>
<sequence length="16" mass="1727">SEKNEIPCADGSQFVC</sequence>
<dbReference type="AlphaFoldDB" id="A0A4Y2UWT4"/>
<evidence type="ECO:0000313" key="1">
    <source>
        <dbReference type="EMBL" id="GBO16732.1"/>
    </source>
</evidence>